<accession>A0A6L6X709</accession>
<gene>
    <name evidence="1" type="ORF">GPA10_31765</name>
</gene>
<dbReference type="Proteomes" id="UP000483802">
    <property type="component" value="Unassembled WGS sequence"/>
</dbReference>
<organism evidence="1 2">
    <name type="scientific">Streptomyces typhae</name>
    <dbReference type="NCBI Taxonomy" id="2681492"/>
    <lineage>
        <taxon>Bacteria</taxon>
        <taxon>Bacillati</taxon>
        <taxon>Actinomycetota</taxon>
        <taxon>Actinomycetes</taxon>
        <taxon>Kitasatosporales</taxon>
        <taxon>Streptomycetaceae</taxon>
        <taxon>Streptomyces</taxon>
    </lineage>
</organism>
<reference evidence="1 2" key="1">
    <citation type="submission" date="2019-11" db="EMBL/GenBank/DDBJ databases">
        <title>Streptomyces typhae sp. nov., a novel endophytic actinomycete isolated from the root of cattail pollen (Typha angustifolia L.).</title>
        <authorList>
            <person name="Peng C."/>
        </authorList>
    </citation>
    <scope>NUCLEOTIDE SEQUENCE [LARGE SCALE GENOMIC DNA]</scope>
    <source>
        <strain evidence="2">p1417</strain>
    </source>
</reference>
<proteinExistence type="predicted"/>
<evidence type="ECO:0000313" key="1">
    <source>
        <dbReference type="EMBL" id="MVO89209.1"/>
    </source>
</evidence>
<dbReference type="AlphaFoldDB" id="A0A6L6X709"/>
<comment type="caution">
    <text evidence="1">The sequence shown here is derived from an EMBL/GenBank/DDBJ whole genome shotgun (WGS) entry which is preliminary data.</text>
</comment>
<name>A0A6L6X709_9ACTN</name>
<dbReference type="RefSeq" id="WP_157168486.1">
    <property type="nucleotide sequence ID" value="NZ_WPNZ01000022.1"/>
</dbReference>
<evidence type="ECO:0000313" key="2">
    <source>
        <dbReference type="Proteomes" id="UP000483802"/>
    </source>
</evidence>
<sequence length="494" mass="53787">MKVRVGKWLRTLASSPAGRVGGRGGPPTGALPAGRLAQRVLPAGLLSEAAVEGALKRALPKAVPPTPSRWSGATRTAFRFGCVYAGIYCLTTPQIYLALRGGGMGRLQEAADAWAKRWAFRPARRWMATHVLDRELGADRFDGGDDPYTWSGQLCWLAAAAAVTPVWSALDRGRPDHAALDRWFRLAVRFCLAGQMFSYGAAKAVPLQFQLPPSKLVQPLGDLSPMSLLWAQTGFSKPYQILLGCAEITGGLLLVVPRTAALGALLSAVEMTQVVILNMTFDVPVKAHSLNLLLLSLLLLAPDAARLAGALTSGRALPQAVSRDLFRSRRANQAAAALQIGAGLWLLGAQLRNDWRFHKTYGGGQEKPELYGLWEVEDFSADGEQHPPLTTDARRWRRVVVDSASAVTIQYMDDSLDTCMAVIDMDAGSIALTRMTDPSWQAVLTFQRPAADRLTVEAKADGSDLRLRLRRRDLATVPLVSRGFHWVQDTSYLR</sequence>
<dbReference type="EMBL" id="WPNZ01000022">
    <property type="protein sequence ID" value="MVO89209.1"/>
    <property type="molecule type" value="Genomic_DNA"/>
</dbReference>
<protein>
    <submittedName>
        <fullName evidence="1">DoxX family protein</fullName>
    </submittedName>
</protein>
<keyword evidence="2" id="KW-1185">Reference proteome</keyword>